<dbReference type="InterPro" id="IPR001300">
    <property type="entry name" value="Peptidase_C2_calpain_cat"/>
</dbReference>
<evidence type="ECO:0000313" key="7">
    <source>
        <dbReference type="Proteomes" id="UP000246121"/>
    </source>
</evidence>
<feature type="domain" description="Calpain catalytic" evidence="5">
    <location>
        <begin position="290"/>
        <end position="609"/>
    </location>
</feature>
<dbReference type="Proteomes" id="UP000246121">
    <property type="component" value="Unassembled WGS sequence"/>
</dbReference>
<dbReference type="VEuPathDB" id="TriTrypDB:ECC02_008352"/>
<dbReference type="VEuPathDB" id="TriTrypDB:TcCL_NonESM06698"/>
<organism evidence="6 7">
    <name type="scientific">Trypanosoma cruzi</name>
    <dbReference type="NCBI Taxonomy" id="5693"/>
    <lineage>
        <taxon>Eukaryota</taxon>
        <taxon>Discoba</taxon>
        <taxon>Euglenozoa</taxon>
        <taxon>Kinetoplastea</taxon>
        <taxon>Metakinetoplastina</taxon>
        <taxon>Trypanosomatida</taxon>
        <taxon>Trypanosomatidae</taxon>
        <taxon>Trypanosoma</taxon>
        <taxon>Schizotrypanum</taxon>
    </lineage>
</organism>
<dbReference type="VEuPathDB" id="TriTrypDB:TcBrA4_0054380"/>
<dbReference type="Pfam" id="PF09149">
    <property type="entry name" value="DUF1935"/>
    <property type="match status" value="1"/>
</dbReference>
<gene>
    <name evidence="6" type="ORF">C4B63_38g169</name>
</gene>
<feature type="active site" evidence="2 3">
    <location>
        <position position="558"/>
    </location>
</feature>
<dbReference type="VEuPathDB" id="TriTrypDB:TcCLB.510337.20"/>
<dbReference type="VEuPathDB" id="TriTrypDB:TCDM_07700"/>
<dbReference type="SUPFAM" id="SSF101601">
    <property type="entry name" value="Smp-1-like"/>
    <property type="match status" value="1"/>
</dbReference>
<dbReference type="PRINTS" id="PR00704">
    <property type="entry name" value="CALPAIN"/>
</dbReference>
<proteinExistence type="inferred from homology"/>
<dbReference type="PROSITE" id="PS00139">
    <property type="entry name" value="THIOL_PROTEASE_CYS"/>
    <property type="match status" value="1"/>
</dbReference>
<feature type="active site" evidence="2 3">
    <location>
        <position position="351"/>
    </location>
</feature>
<dbReference type="PROSITE" id="PS50203">
    <property type="entry name" value="CALPAIN_CAT"/>
    <property type="match status" value="1"/>
</dbReference>
<keyword evidence="3" id="KW-0378">Hydrolase</keyword>
<feature type="compositionally biased region" description="Basic and acidic residues" evidence="4">
    <location>
        <begin position="59"/>
        <end position="74"/>
    </location>
</feature>
<feature type="active site" evidence="2 3">
    <location>
        <position position="535"/>
    </location>
</feature>
<dbReference type="VEuPathDB" id="TriTrypDB:BCY84_20038"/>
<feature type="compositionally biased region" description="Polar residues" evidence="4">
    <location>
        <begin position="43"/>
        <end position="58"/>
    </location>
</feature>
<dbReference type="EMBL" id="PRFA01000038">
    <property type="protein sequence ID" value="PWU92408.1"/>
    <property type="molecule type" value="Genomic_DNA"/>
</dbReference>
<dbReference type="SUPFAM" id="SSF54001">
    <property type="entry name" value="Cysteine proteinases"/>
    <property type="match status" value="1"/>
</dbReference>
<dbReference type="GO" id="GO:0004198">
    <property type="term" value="F:calcium-dependent cysteine-type endopeptidase activity"/>
    <property type="evidence" value="ECO:0007669"/>
    <property type="project" value="InterPro"/>
</dbReference>
<dbReference type="VEuPathDB" id="TriTrypDB:TcG_09150"/>
<feature type="region of interest" description="Disordered" evidence="4">
    <location>
        <begin position="43"/>
        <end position="92"/>
    </location>
</feature>
<keyword evidence="3" id="KW-0788">Thiol protease</keyword>
<dbReference type="AlphaFoldDB" id="A0A2V2VBF5"/>
<comment type="similarity">
    <text evidence="1">Belongs to the peptidase C2 family.</text>
</comment>
<dbReference type="PANTHER" id="PTHR10183:SF423">
    <property type="entry name" value="LEUCINE-RICH REPEAT PROTEIN (LRRP)"/>
    <property type="match status" value="1"/>
</dbReference>
<dbReference type="PANTHER" id="PTHR10183">
    <property type="entry name" value="CALPAIN"/>
    <property type="match status" value="1"/>
</dbReference>
<dbReference type="Gene3D" id="2.60.40.1180">
    <property type="entry name" value="Golgi alpha-mannosidase II"/>
    <property type="match status" value="1"/>
</dbReference>
<dbReference type="VEuPathDB" id="TriTrypDB:Tc_MARK_5872"/>
<evidence type="ECO:0000256" key="4">
    <source>
        <dbReference type="SAM" id="MobiDB-lite"/>
    </source>
</evidence>
<dbReference type="CDD" id="cd00044">
    <property type="entry name" value="CysPc"/>
    <property type="match status" value="1"/>
</dbReference>
<evidence type="ECO:0000256" key="2">
    <source>
        <dbReference type="PIRSR" id="PIRSR622684-1"/>
    </source>
</evidence>
<accession>A0A2V2VBF5</accession>
<sequence length="850" mass="95276">MPFLSDRAEINYAANPCNTDVASDPATEVGVLDNASIFSSSVASETVEKPQNNVVSVNDNKEGDEAQHSQDRNRSVSQAESTERKEFTSAMNLRHKSLKQPIRWERIELAAPMDDPEDEFDLGTAQKPVFQEGTKGVKNEFLNGEPTVEGEVMSCFEEPGLLYRIVDKKKKTWAFYNDSLAFEVHVSCAFGKHSKVQPLGNTTMRQEPDGSYTAEVVVYPVETEKFIKGYVNGFSSQLRALPLSDEYFETRETLQHENFLEKEFDAVKSLVGEWKGAEHALKSCIENNVPFVDFDFLPVWKSIQLGSTRAPKKMLWLRPRMYLPEGHVEQVRLFRRPIFPGDVEQGELGDCWLMCAIATLEEDPVDVMRMFRNPFGAETARRERAVGAYRVTLNTSGLWRSVIVDDYFPGYAGMLRFAHSSDACEVWPSVLQKAFAKLNGSYGLVQSGDPVHALTDMTGCPASRFDEVFAVAQENGGKELFQQLLHYQDSGFQIILTTAGKAPAFISGTNKIASLFDEEPELERILGGTGILPGHAYTVTDVRHFPKEGDLHLLQIRNVWGSCEEWSGPWSSESSEWDSHPEVRDACGSSHQDDKVIWMDWQHVLKYFSGGGVIYRHPSYDYRIPLVFTDCRPSLVIEISVDSPVWMCFILSNVNPRTVQDYTSHLGKSHEYPPLMLSLSTAQAGKYDEHKVINNTSVDAAKPSRDKWTFTQAREISMLCRLIPDESPYLVIPRMMENDDTVSGSTAWFANLQDQTYPLHFRNGNAAPSDVDSDGAADIPVVLGVRCSRPIGAEGNGGVKVNFKRIEGENVVFENFPKFPAETTALNDIYYQVMSPTQGYAEEKMGDSLS</sequence>
<dbReference type="SMART" id="SM00230">
    <property type="entry name" value="CysPc"/>
    <property type="match status" value="1"/>
</dbReference>
<protein>
    <submittedName>
        <fullName evidence="6">Putative calpain-like cysteine peptidase</fullName>
    </submittedName>
</protein>
<dbReference type="VEuPathDB" id="TriTrypDB:TCSYLVIO_007147"/>
<dbReference type="VEuPathDB" id="TriTrypDB:C4B63_38g169"/>
<evidence type="ECO:0000256" key="3">
    <source>
        <dbReference type="PROSITE-ProRule" id="PRU00239"/>
    </source>
</evidence>
<dbReference type="InterPro" id="IPR036310">
    <property type="entry name" value="Smp-1-like_sf"/>
</dbReference>
<keyword evidence="3" id="KW-0645">Protease</keyword>
<evidence type="ECO:0000256" key="1">
    <source>
        <dbReference type="ARBA" id="ARBA00007623"/>
    </source>
</evidence>
<dbReference type="InterPro" id="IPR015232">
    <property type="entry name" value="DUF1935"/>
</dbReference>
<dbReference type="InterPro" id="IPR038765">
    <property type="entry name" value="Papain-like_cys_pep_sf"/>
</dbReference>
<dbReference type="VEuPathDB" id="TriTrypDB:TcYC6_0024850"/>
<dbReference type="InterPro" id="IPR013780">
    <property type="entry name" value="Glyco_hydro_b"/>
</dbReference>
<evidence type="ECO:0000313" key="6">
    <source>
        <dbReference type="EMBL" id="PWU92408.1"/>
    </source>
</evidence>
<dbReference type="GO" id="GO:0006508">
    <property type="term" value="P:proteolysis"/>
    <property type="evidence" value="ECO:0007669"/>
    <property type="project" value="UniProtKB-KW"/>
</dbReference>
<dbReference type="VEuPathDB" id="TriTrypDB:C3747_51g251"/>
<name>A0A2V2VBF5_TRYCR</name>
<dbReference type="VEuPathDB" id="TriTrypDB:TcCLB.503855.40"/>
<dbReference type="Pfam" id="PF00648">
    <property type="entry name" value="Peptidase_C2"/>
    <property type="match status" value="1"/>
</dbReference>
<comment type="caution">
    <text evidence="6">The sequence shown here is derived from an EMBL/GenBank/DDBJ whole genome shotgun (WGS) entry which is preliminary data.</text>
</comment>
<evidence type="ECO:0000259" key="5">
    <source>
        <dbReference type="PROSITE" id="PS50203"/>
    </source>
</evidence>
<dbReference type="Gene3D" id="3.90.70.10">
    <property type="entry name" value="Cysteine proteinases"/>
    <property type="match status" value="1"/>
</dbReference>
<dbReference type="InterPro" id="IPR022684">
    <property type="entry name" value="Calpain_cysteine_protease"/>
</dbReference>
<reference evidence="6 7" key="1">
    <citation type="journal article" date="2018" name="Microb. Genom.">
        <title>Expanding an expanded genome: long-read sequencing of Trypanosoma cruzi.</title>
        <authorList>
            <person name="Berna L."/>
            <person name="Rodriguez M."/>
            <person name="Chiribao M.L."/>
            <person name="Parodi-Talice A."/>
            <person name="Pita S."/>
            <person name="Rijo G."/>
            <person name="Alvarez-Valin F."/>
            <person name="Robello C."/>
        </authorList>
    </citation>
    <scope>NUCLEOTIDE SEQUENCE [LARGE SCALE GENOMIC DNA]</scope>
    <source>
        <strain evidence="6 7">Dm28c</strain>
    </source>
</reference>
<dbReference type="InterPro" id="IPR000169">
    <property type="entry name" value="Pept_cys_AS"/>
</dbReference>